<proteinExistence type="predicted"/>
<protein>
    <recommendedName>
        <fullName evidence="3">SIR2-like domain-containing protein</fullName>
    </recommendedName>
</protein>
<sequence length="411" mass="47070">MSKTLLVGAGAECIEPFGLLAGKEFTFDTCYYQNEALYEALGEFYRGRLSKSVNRDLGTPSSYQNLFLYSSKNVAFRKLSNYIVSASKDSFLGSRLSEHIIKSQDDDEENQLDTYGRDLLFDMLIKRDKDAGYVSALKEVALEVIPDDAYYGTIETYFSSLINPTRRSKSLWRLINYYWSAFFSVAEPLIRKAFEDDRLFKQQGLYRFTLNNINTVIDAITTRNQFTLQDIQDTYYARLRGRFDNVLTTNYTGLSDFLFPELIENSCVYLSGALWLFESLGSLTSRDVRKEPIAADEFVFPFLMTQVPIKPIIDTTQLRSFSKAIEILDNTGLLVVLGYSFCESDSHISAMVRDFMQHANSRLIYLDHSRDETPSTIKKKLRLNPEHSYNIDILGTGDNDINRLIDILNNA</sequence>
<dbReference type="EMBL" id="CABWIH010000029">
    <property type="protein sequence ID" value="VWL91334.1"/>
    <property type="molecule type" value="Genomic_DNA"/>
</dbReference>
<accession>A0A5K1IS77</accession>
<evidence type="ECO:0000313" key="1">
    <source>
        <dbReference type="EMBL" id="VWL91334.1"/>
    </source>
</evidence>
<evidence type="ECO:0008006" key="3">
    <source>
        <dbReference type="Google" id="ProtNLM"/>
    </source>
</evidence>
<evidence type="ECO:0000313" key="2">
    <source>
        <dbReference type="Proteomes" id="UP000330807"/>
    </source>
</evidence>
<dbReference type="Proteomes" id="UP000330807">
    <property type="component" value="Unassembled WGS sequence"/>
</dbReference>
<gene>
    <name evidence="1" type="ORF">LMKDKBCB_01303</name>
</gene>
<organism evidence="1 2">
    <name type="scientific">Collinsella aerofaciens</name>
    <dbReference type="NCBI Taxonomy" id="74426"/>
    <lineage>
        <taxon>Bacteria</taxon>
        <taxon>Bacillati</taxon>
        <taxon>Actinomycetota</taxon>
        <taxon>Coriobacteriia</taxon>
        <taxon>Coriobacteriales</taxon>
        <taxon>Coriobacteriaceae</taxon>
        <taxon>Collinsella</taxon>
    </lineage>
</organism>
<dbReference type="RefSeq" id="WP_156063027.1">
    <property type="nucleotide sequence ID" value="NZ_CABWIH010000029.1"/>
</dbReference>
<dbReference type="AlphaFoldDB" id="A0A5K1IS77"/>
<name>A0A5K1IS77_9ACTN</name>
<reference evidence="1 2" key="1">
    <citation type="submission" date="2019-10" db="EMBL/GenBank/DDBJ databases">
        <authorList>
            <person name="Wolf R A."/>
        </authorList>
    </citation>
    <scope>NUCLEOTIDE SEQUENCE [LARGE SCALE GENOMIC DNA]</scope>
    <source>
        <strain evidence="1">Collinsella_aerofaciens_AK_138A</strain>
    </source>
</reference>